<feature type="compositionally biased region" description="Basic residues" evidence="1">
    <location>
        <begin position="375"/>
        <end position="399"/>
    </location>
</feature>
<feature type="compositionally biased region" description="Basic and acidic residues" evidence="1">
    <location>
        <begin position="170"/>
        <end position="181"/>
    </location>
</feature>
<protein>
    <submittedName>
        <fullName evidence="2">Glucose-1-phosphate adenylyltransferase</fullName>
        <ecNumber evidence="2">2.7.7.27</ecNumber>
    </submittedName>
</protein>
<evidence type="ECO:0000256" key="1">
    <source>
        <dbReference type="SAM" id="MobiDB-lite"/>
    </source>
</evidence>
<feature type="compositionally biased region" description="Basic residues" evidence="1">
    <location>
        <begin position="158"/>
        <end position="167"/>
    </location>
</feature>
<feature type="compositionally biased region" description="Basic and acidic residues" evidence="1">
    <location>
        <begin position="364"/>
        <end position="374"/>
    </location>
</feature>
<reference evidence="2" key="1">
    <citation type="submission" date="2020-02" db="EMBL/GenBank/DDBJ databases">
        <authorList>
            <person name="Meier V. D."/>
        </authorList>
    </citation>
    <scope>NUCLEOTIDE SEQUENCE</scope>
    <source>
        <strain evidence="2">AVDCRST_MAG13</strain>
    </source>
</reference>
<feature type="region of interest" description="Disordered" evidence="1">
    <location>
        <begin position="1"/>
        <end position="71"/>
    </location>
</feature>
<feature type="non-terminal residue" evidence="2">
    <location>
        <position position="410"/>
    </location>
</feature>
<gene>
    <name evidence="2" type="ORF">AVDCRST_MAG13-1019</name>
</gene>
<feature type="region of interest" description="Disordered" evidence="1">
    <location>
        <begin position="351"/>
        <end position="410"/>
    </location>
</feature>
<keyword evidence="2" id="KW-0808">Transferase</keyword>
<dbReference type="EC" id="2.7.7.27" evidence="2"/>
<feature type="compositionally biased region" description="Basic residues" evidence="1">
    <location>
        <begin position="20"/>
        <end position="32"/>
    </location>
</feature>
<feature type="compositionally biased region" description="Low complexity" evidence="1">
    <location>
        <begin position="107"/>
        <end position="118"/>
    </location>
</feature>
<organism evidence="2">
    <name type="scientific">uncultured Solirubrobacteraceae bacterium</name>
    <dbReference type="NCBI Taxonomy" id="1162706"/>
    <lineage>
        <taxon>Bacteria</taxon>
        <taxon>Bacillati</taxon>
        <taxon>Actinomycetota</taxon>
        <taxon>Thermoleophilia</taxon>
        <taxon>Solirubrobacterales</taxon>
        <taxon>Solirubrobacteraceae</taxon>
        <taxon>environmental samples</taxon>
    </lineage>
</organism>
<feature type="compositionally biased region" description="Basic residues" evidence="1">
    <location>
        <begin position="351"/>
        <end position="363"/>
    </location>
</feature>
<keyword evidence="2" id="KW-0548">Nucleotidyltransferase</keyword>
<feature type="compositionally biased region" description="Basic and acidic residues" evidence="1">
    <location>
        <begin position="400"/>
        <end position="410"/>
    </location>
</feature>
<feature type="compositionally biased region" description="Gly residues" evidence="1">
    <location>
        <begin position="7"/>
        <end position="16"/>
    </location>
</feature>
<feature type="compositionally biased region" description="Basic and acidic residues" evidence="1">
    <location>
        <begin position="44"/>
        <end position="58"/>
    </location>
</feature>
<feature type="region of interest" description="Disordered" evidence="1">
    <location>
        <begin position="106"/>
        <end position="285"/>
    </location>
</feature>
<dbReference type="GO" id="GO:0008878">
    <property type="term" value="F:glucose-1-phosphate adenylyltransferase activity"/>
    <property type="evidence" value="ECO:0007669"/>
    <property type="project" value="UniProtKB-EC"/>
</dbReference>
<feature type="compositionally biased region" description="Basic residues" evidence="1">
    <location>
        <begin position="197"/>
        <end position="224"/>
    </location>
</feature>
<evidence type="ECO:0000313" key="2">
    <source>
        <dbReference type="EMBL" id="CAA9478604.1"/>
    </source>
</evidence>
<accession>A0A6J4RVZ7</accession>
<name>A0A6J4RVZ7_9ACTN</name>
<feature type="non-terminal residue" evidence="2">
    <location>
        <position position="1"/>
    </location>
</feature>
<feature type="compositionally biased region" description="Low complexity" evidence="1">
    <location>
        <begin position="33"/>
        <end position="42"/>
    </location>
</feature>
<proteinExistence type="predicted"/>
<dbReference type="AlphaFoldDB" id="A0A6J4RVZ7"/>
<dbReference type="EMBL" id="CADCVO010000156">
    <property type="protein sequence ID" value="CAA9478604.1"/>
    <property type="molecule type" value="Genomic_DNA"/>
</dbReference>
<sequence>EHARHGTGAGGRGGQAPGAAHRRPGQARRPLRRQLPARGLRPVEPGERGLPPDRRAHAVQEPLPGPPHLHDVAALAAPGQLRHARARADAARPALVRRLGGRHLPELQPALRRAPGLRLRLRRRPHLPDGPPADGRPAHRGRGGRDGRRPAGPARPGRPVRRHRRGAGRPPDRRLPREAGGRRRPARRPGPDLRLHGQLRLHHGRAHRGRARGRRGRVLQARRGRQPDPDARRARAGAGLRLQQERGPGRLGPRPGLLARRGDDRRLLRRPHGPHLGPPDLQPLQLPLAHPHLARAAAAREVRLRRGAAHGARAGLHGLLGRRHLGRDGGALRALPRGAHPLLLLRAGLRAHARRGGRPQRRRPPGDPRQERAGGARRPHRRGPRRGPRALPRLRGRRRGGAEELHGHRV</sequence>